<evidence type="ECO:0000256" key="1">
    <source>
        <dbReference type="SAM" id="MobiDB-lite"/>
    </source>
</evidence>
<evidence type="ECO:0008006" key="5">
    <source>
        <dbReference type="Google" id="ProtNLM"/>
    </source>
</evidence>
<feature type="compositionally biased region" description="Basic and acidic residues" evidence="1">
    <location>
        <begin position="311"/>
        <end position="335"/>
    </location>
</feature>
<proteinExistence type="predicted"/>
<dbReference type="SUPFAM" id="SSF50630">
    <property type="entry name" value="Acid proteases"/>
    <property type="match status" value="1"/>
</dbReference>
<dbReference type="AlphaFoldDB" id="A0A067Z6W8"/>
<protein>
    <recommendedName>
        <fullName evidence="5">Aspartyl protease</fullName>
    </recommendedName>
</protein>
<accession>A0A067Z6W8</accession>
<dbReference type="InterPro" id="IPR021109">
    <property type="entry name" value="Peptidase_aspartic_dom_sf"/>
</dbReference>
<reference evidence="3 4" key="1">
    <citation type="journal article" date="2015" name="Appl. Microbiol. Biotechnol.">
        <title>The consequence of an additional NADH dehydrogenase paralog on the growth of Gluconobacter oxydans DSM3504.</title>
        <authorList>
            <person name="Kostner D."/>
            <person name="Luchterhand B."/>
            <person name="Junker A."/>
            <person name="Volland S."/>
            <person name="Daniel R."/>
            <person name="Buchs J."/>
            <person name="Liebl W."/>
            <person name="Ehrenreich A."/>
        </authorList>
    </citation>
    <scope>NUCLEOTIDE SEQUENCE [LARGE SCALE GENOMIC DNA]</scope>
    <source>
        <strain evidence="3">DSM 3504</strain>
    </source>
</reference>
<dbReference type="Pfam" id="PF13975">
    <property type="entry name" value="gag-asp_proteas"/>
    <property type="match status" value="1"/>
</dbReference>
<keyword evidence="2" id="KW-0732">Signal</keyword>
<evidence type="ECO:0000313" key="4">
    <source>
        <dbReference type="Proteomes" id="UP000031656"/>
    </source>
</evidence>
<dbReference type="GeneID" id="56906443"/>
<evidence type="ECO:0000313" key="3">
    <source>
        <dbReference type="EMBL" id="AHK72089.1"/>
    </source>
</evidence>
<feature type="chain" id="PRO_5001648870" description="Aspartyl protease" evidence="2">
    <location>
        <begin position="27"/>
        <end position="354"/>
    </location>
</feature>
<dbReference type="Gene3D" id="2.40.70.10">
    <property type="entry name" value="Acid Proteases"/>
    <property type="match status" value="1"/>
</dbReference>
<evidence type="ECO:0000256" key="2">
    <source>
        <dbReference type="SAM" id="SignalP"/>
    </source>
</evidence>
<dbReference type="KEGG" id="goy:GLS_c22180"/>
<dbReference type="RefSeq" id="WP_041112284.1">
    <property type="nucleotide sequence ID" value="NZ_CP004373.1"/>
</dbReference>
<feature type="region of interest" description="Disordered" evidence="1">
    <location>
        <begin position="311"/>
        <end position="354"/>
    </location>
</feature>
<dbReference type="Proteomes" id="UP000031656">
    <property type="component" value="Chromosome"/>
</dbReference>
<dbReference type="HOGENOM" id="CLU_063646_0_0_5"/>
<dbReference type="EMBL" id="CP004373">
    <property type="protein sequence ID" value="AHK72089.1"/>
    <property type="molecule type" value="Genomic_DNA"/>
</dbReference>
<feature type="signal peptide" evidence="2">
    <location>
        <begin position="1"/>
        <end position="26"/>
    </location>
</feature>
<name>A0A067Z6W8_GLUOY</name>
<sequence>MGRLSFRRNISSAFFALLTLIPSAQARSIHDCVMTSEVVPFLNPAGAPVIHVRVNDHDVGAFFSTFTTRTSVWDAKGFDFYREDPIRTISVTGTGGNYSTTVHSLQIGQAVLKDMTALLVGERPPKAPDGLLLMVDIGWDILGNYHVLIDRYSQKMAIFTYDTAPDCPDIGTLMKDPGPFIPLVSFDDESPQLNQMTAVLDGHKVDMQINTSANRSIIQQWVARKMGISRRMLAQDDEIRVGAGEVLLGHRHHFSTLQLGSHTLHDITLDVVPDAEFNILGMDVLKHFNVLINPMKGKLWLEDFKPPPGYVEEKALPWSPTHDRLSITHASEEKQAPPTQDQETKPAPRPSVNP</sequence>
<gene>
    <name evidence="3" type="ORF">GLS_c22180</name>
</gene>
<organism evidence="3 4">
    <name type="scientific">Gluconobacter oxydans DSM 3504</name>
    <dbReference type="NCBI Taxonomy" id="1288313"/>
    <lineage>
        <taxon>Bacteria</taxon>
        <taxon>Pseudomonadati</taxon>
        <taxon>Pseudomonadota</taxon>
        <taxon>Alphaproteobacteria</taxon>
        <taxon>Acetobacterales</taxon>
        <taxon>Acetobacteraceae</taxon>
        <taxon>Gluconobacter</taxon>
    </lineage>
</organism>